<evidence type="ECO:0000256" key="6">
    <source>
        <dbReference type="ARBA" id="ARBA00023015"/>
    </source>
</evidence>
<dbReference type="Pfam" id="PF00096">
    <property type="entry name" value="zf-C2H2"/>
    <property type="match status" value="3"/>
</dbReference>
<dbReference type="OrthoDB" id="3565419at2759"/>
<dbReference type="GO" id="GO:0005634">
    <property type="term" value="C:nucleus"/>
    <property type="evidence" value="ECO:0007669"/>
    <property type="project" value="UniProtKB-SubCell"/>
</dbReference>
<evidence type="ECO:0000256" key="2">
    <source>
        <dbReference type="ARBA" id="ARBA00022723"/>
    </source>
</evidence>
<feature type="domain" description="C2H2-type" evidence="11">
    <location>
        <begin position="191"/>
        <end position="215"/>
    </location>
</feature>
<accession>A0A087UTT4</accession>
<reference evidence="12 13" key="1">
    <citation type="submission" date="2013-11" db="EMBL/GenBank/DDBJ databases">
        <title>Genome sequencing of Stegodyphus mimosarum.</title>
        <authorList>
            <person name="Bechsgaard J."/>
        </authorList>
    </citation>
    <scope>NUCLEOTIDE SEQUENCE [LARGE SCALE GENOMIC DNA]</scope>
</reference>
<keyword evidence="6" id="KW-0805">Transcription regulation</keyword>
<sequence length="737" mass="84113">MEFTQKHHLDRHLNGHTRNNCTICNAQFTKRKALCKHLKTDHSICEPEKLYHCSFCEKHFSKRPSLNAHLKHHAEGRLLCIKCGFMCKNENAFSDHMKDHLKNSKYECMLCEKKFVRRQQYNQHMMGHERHVCSLCDMTFSTKKLLLKHQQSTHGARVTEKKHECPVCKKLFLRPKHLQIHQRCHTGEKPVKCSHCEKSFCNDRALSKHMKTVRHLQRVNVDEGKNVEIEKPFLCAECGATFYRQQSLLRHIEIQHTTSESLKCEHCEYSTKCKANLKRHSELHTDKRRFICEICGSSFRALATLKEHHVYVHSENRSFVCSICNKAFKSKSSLQRHLRIHSEVRPYKCHCSRDYKRMSHLKRHMISAHCMTFKRNFSYKTEESSDTEINIGNQNATPNETEMAEVLQKQSSSSNDFPLFISTNHLFDHEKLSEIVIDKNINEEHISSTPVEEDNYTNVPSRNMQSFLAKPGDNILTNSSENALMTFISQSDVHSQQVSLPSPSANSKDRNSVSLDDSNLNLSPSSYCNFSLSSSSLSSFIETVPSNLQAQSTSHGVLTLTSAQDNLNRPHSLPNLNFENQAANIDSFAHFSLHNRDSPSPSVSISSFLLNEMPSSPQLPDLNLEHNTSTKQLFEDTDDILTMPQYTSSHLGVTGSPTHLFSQSRNSGFWDDTSNRLKISGNDVIASNSCANIVSSMTNFSDMPPNTNNILSHNLIFSNDSLIPCSNYANSSDFEIV</sequence>
<evidence type="ECO:0000256" key="10">
    <source>
        <dbReference type="SAM" id="MobiDB-lite"/>
    </source>
</evidence>
<dbReference type="PROSITE" id="PS00028">
    <property type="entry name" value="ZINC_FINGER_C2H2_1"/>
    <property type="match status" value="9"/>
</dbReference>
<feature type="non-terminal residue" evidence="12">
    <location>
        <position position="737"/>
    </location>
</feature>
<evidence type="ECO:0000256" key="4">
    <source>
        <dbReference type="ARBA" id="ARBA00022771"/>
    </source>
</evidence>
<feature type="domain" description="C2H2-type" evidence="11">
    <location>
        <begin position="233"/>
        <end position="261"/>
    </location>
</feature>
<organism evidence="12 13">
    <name type="scientific">Stegodyphus mimosarum</name>
    <name type="common">African social velvet spider</name>
    <dbReference type="NCBI Taxonomy" id="407821"/>
    <lineage>
        <taxon>Eukaryota</taxon>
        <taxon>Metazoa</taxon>
        <taxon>Ecdysozoa</taxon>
        <taxon>Arthropoda</taxon>
        <taxon>Chelicerata</taxon>
        <taxon>Arachnida</taxon>
        <taxon>Araneae</taxon>
        <taxon>Araneomorphae</taxon>
        <taxon>Entelegynae</taxon>
        <taxon>Eresoidea</taxon>
        <taxon>Eresidae</taxon>
        <taxon>Stegodyphus</taxon>
    </lineage>
</organism>
<keyword evidence="3" id="KW-0677">Repeat</keyword>
<dbReference type="FunFam" id="3.30.160.60:FF:000100">
    <property type="entry name" value="Zinc finger 45-like"/>
    <property type="match status" value="1"/>
</dbReference>
<dbReference type="SMART" id="SM00355">
    <property type="entry name" value="ZnF_C2H2"/>
    <property type="match status" value="12"/>
</dbReference>
<evidence type="ECO:0000256" key="1">
    <source>
        <dbReference type="ARBA" id="ARBA00004123"/>
    </source>
</evidence>
<dbReference type="Pfam" id="PF12874">
    <property type="entry name" value="zf-met"/>
    <property type="match status" value="1"/>
</dbReference>
<proteinExistence type="predicted"/>
<comment type="subcellular location">
    <subcellularLocation>
        <location evidence="1">Nucleus</location>
    </subcellularLocation>
</comment>
<evidence type="ECO:0000256" key="5">
    <source>
        <dbReference type="ARBA" id="ARBA00022833"/>
    </source>
</evidence>
<feature type="domain" description="C2H2-type" evidence="11">
    <location>
        <begin position="290"/>
        <end position="318"/>
    </location>
</feature>
<dbReference type="AlphaFoldDB" id="A0A087UTT4"/>
<feature type="domain" description="C2H2-type" evidence="11">
    <location>
        <begin position="131"/>
        <end position="159"/>
    </location>
</feature>
<feature type="domain" description="C2H2-type" evidence="11">
    <location>
        <begin position="262"/>
        <end position="289"/>
    </location>
</feature>
<feature type="domain" description="C2H2-type" evidence="11">
    <location>
        <begin position="319"/>
        <end position="346"/>
    </location>
</feature>
<evidence type="ECO:0000313" key="12">
    <source>
        <dbReference type="EMBL" id="KFM80773.1"/>
    </source>
</evidence>
<feature type="domain" description="C2H2-type" evidence="11">
    <location>
        <begin position="163"/>
        <end position="190"/>
    </location>
</feature>
<keyword evidence="13" id="KW-1185">Reference proteome</keyword>
<keyword evidence="7" id="KW-0804">Transcription</keyword>
<feature type="domain" description="C2H2-type" evidence="11">
    <location>
        <begin position="51"/>
        <end position="78"/>
    </location>
</feature>
<dbReference type="OMA" id="RAQKNNH"/>
<dbReference type="FunFam" id="3.30.160.60:FF:002343">
    <property type="entry name" value="Zinc finger protein 33A"/>
    <property type="match status" value="1"/>
</dbReference>
<dbReference type="PROSITE" id="PS50157">
    <property type="entry name" value="ZINC_FINGER_C2H2_2"/>
    <property type="match status" value="10"/>
</dbReference>
<dbReference type="InterPro" id="IPR036236">
    <property type="entry name" value="Znf_C2H2_sf"/>
</dbReference>
<evidence type="ECO:0000256" key="7">
    <source>
        <dbReference type="ARBA" id="ARBA00023163"/>
    </source>
</evidence>
<keyword evidence="4 9" id="KW-0863">Zinc-finger</keyword>
<dbReference type="InterPro" id="IPR050636">
    <property type="entry name" value="C2H2-ZF_domain-containing"/>
</dbReference>
<keyword evidence="5" id="KW-0862">Zinc</keyword>
<dbReference type="FunFam" id="3.30.160.60:FF:000145">
    <property type="entry name" value="Zinc finger protein 574"/>
    <property type="match status" value="1"/>
</dbReference>
<keyword evidence="2" id="KW-0479">Metal-binding</keyword>
<evidence type="ECO:0000259" key="11">
    <source>
        <dbReference type="PROSITE" id="PS50157"/>
    </source>
</evidence>
<feature type="compositionally biased region" description="Polar residues" evidence="10">
    <location>
        <begin position="495"/>
        <end position="506"/>
    </location>
</feature>
<dbReference type="SUPFAM" id="SSF57667">
    <property type="entry name" value="beta-beta-alpha zinc fingers"/>
    <property type="match status" value="7"/>
</dbReference>
<dbReference type="EMBL" id="KK121579">
    <property type="protein sequence ID" value="KFM80773.1"/>
    <property type="molecule type" value="Genomic_DNA"/>
</dbReference>
<dbReference type="GO" id="GO:0008270">
    <property type="term" value="F:zinc ion binding"/>
    <property type="evidence" value="ECO:0007669"/>
    <property type="project" value="UniProtKB-KW"/>
</dbReference>
<feature type="region of interest" description="Disordered" evidence="10">
    <location>
        <begin position="495"/>
        <end position="516"/>
    </location>
</feature>
<protein>
    <submittedName>
        <fullName evidence="12">Zinc finger protein 41</fullName>
    </submittedName>
</protein>
<dbReference type="STRING" id="407821.A0A087UTT4"/>
<evidence type="ECO:0000256" key="8">
    <source>
        <dbReference type="ARBA" id="ARBA00023242"/>
    </source>
</evidence>
<dbReference type="PANTHER" id="PTHR47772:SF13">
    <property type="entry name" value="GASTRULA ZINC FINGER PROTEIN XLCGF49.1-LIKE-RELATED"/>
    <property type="match status" value="1"/>
</dbReference>
<dbReference type="InterPro" id="IPR013087">
    <property type="entry name" value="Znf_C2H2_type"/>
</dbReference>
<gene>
    <name evidence="12" type="ORF">X975_25711</name>
</gene>
<feature type="domain" description="C2H2-type" evidence="11">
    <location>
        <begin position="106"/>
        <end position="128"/>
    </location>
</feature>
<dbReference type="Proteomes" id="UP000054359">
    <property type="component" value="Unassembled WGS sequence"/>
</dbReference>
<dbReference type="PANTHER" id="PTHR47772">
    <property type="entry name" value="ZINC FINGER PROTEIN 200"/>
    <property type="match status" value="1"/>
</dbReference>
<dbReference type="Pfam" id="PF13912">
    <property type="entry name" value="zf-C2H2_6"/>
    <property type="match status" value="1"/>
</dbReference>
<evidence type="ECO:0000313" key="13">
    <source>
        <dbReference type="Proteomes" id="UP000054359"/>
    </source>
</evidence>
<evidence type="ECO:0000256" key="9">
    <source>
        <dbReference type="PROSITE-ProRule" id="PRU00042"/>
    </source>
</evidence>
<dbReference type="GO" id="GO:0006355">
    <property type="term" value="P:regulation of DNA-templated transcription"/>
    <property type="evidence" value="ECO:0007669"/>
    <property type="project" value="UniProtKB-ARBA"/>
</dbReference>
<keyword evidence="8" id="KW-0539">Nucleus</keyword>
<name>A0A087UTT4_STEMI</name>
<feature type="domain" description="C2H2-type" evidence="11">
    <location>
        <begin position="19"/>
        <end position="47"/>
    </location>
</feature>
<dbReference type="Gene3D" id="3.30.160.60">
    <property type="entry name" value="Classic Zinc Finger"/>
    <property type="match status" value="8"/>
</dbReference>
<evidence type="ECO:0000256" key="3">
    <source>
        <dbReference type="ARBA" id="ARBA00022737"/>
    </source>
</evidence>